<dbReference type="PANTHER" id="PTHR23117">
    <property type="entry name" value="GUANYLATE KINASE-RELATED"/>
    <property type="match status" value="1"/>
</dbReference>
<dbReference type="PANTHER" id="PTHR23117:SF13">
    <property type="entry name" value="GUANYLATE KINASE"/>
    <property type="match status" value="1"/>
</dbReference>
<sequence length="203" mass="22484">MSGSLFIVAAPSGAGKTSLVRALVKQDPHVRLSVSHTTRPARAGEVDTEDYFFVSEEMFSKMREAGDFLESATVFDHSYGTSAAAVHHQLHAGNDVILEIDWQGAQQVRKNFPDSSSIFILPPSKQALEQRLRGRGQDDEATISRRMRDAESEMSHYVEFDYLIVNDDFDHALASLTAIVMASRHKLAVQQSNYSTLLADLLA</sequence>
<keyword evidence="16" id="KW-1185">Reference proteome</keyword>
<dbReference type="FunFam" id="3.40.50.300:FF:000084">
    <property type="entry name" value="Guanylate kinase"/>
    <property type="match status" value="1"/>
</dbReference>
<dbReference type="PATRIC" id="fig|291169.3.peg.488"/>
<evidence type="ECO:0000256" key="12">
    <source>
        <dbReference type="ARBA" id="ARBA00048594"/>
    </source>
</evidence>
<dbReference type="InterPro" id="IPR008145">
    <property type="entry name" value="GK/Ca_channel_bsu"/>
</dbReference>
<feature type="binding site" evidence="13">
    <location>
        <begin position="10"/>
        <end position="17"/>
    </location>
    <ligand>
        <name>ATP</name>
        <dbReference type="ChEBI" id="CHEBI:30616"/>
    </ligand>
</feature>
<dbReference type="FunFam" id="3.30.63.10:FF:000005">
    <property type="entry name" value="Guanylate kinase"/>
    <property type="match status" value="1"/>
</dbReference>
<evidence type="ECO:0000256" key="8">
    <source>
        <dbReference type="ARBA" id="ARBA00022741"/>
    </source>
</evidence>
<dbReference type="SUPFAM" id="SSF52540">
    <property type="entry name" value="P-loop containing nucleoside triphosphate hydrolases"/>
    <property type="match status" value="1"/>
</dbReference>
<comment type="subcellular location">
    <subcellularLocation>
        <location evidence="2 13">Cytoplasm</location>
    </subcellularLocation>
</comment>
<protein>
    <recommendedName>
        <fullName evidence="5 13">Guanylate kinase</fullName>
        <ecNumber evidence="4 13">2.7.4.8</ecNumber>
    </recommendedName>
    <alternativeName>
        <fullName evidence="11 13">GMP kinase</fullName>
    </alternativeName>
</protein>
<dbReference type="Gene3D" id="3.30.63.10">
    <property type="entry name" value="Guanylate Kinase phosphate binding domain"/>
    <property type="match status" value="1"/>
</dbReference>
<dbReference type="HAMAP" id="MF_00328">
    <property type="entry name" value="Guanylate_kinase"/>
    <property type="match status" value="1"/>
</dbReference>
<feature type="domain" description="Guanylate kinase-like" evidence="14">
    <location>
        <begin position="3"/>
        <end position="181"/>
    </location>
</feature>
<dbReference type="SMART" id="SM00072">
    <property type="entry name" value="GuKc"/>
    <property type="match status" value="1"/>
</dbReference>
<dbReference type="GO" id="GO:0005524">
    <property type="term" value="F:ATP binding"/>
    <property type="evidence" value="ECO:0007669"/>
    <property type="project" value="UniProtKB-UniRule"/>
</dbReference>
<evidence type="ECO:0000259" key="14">
    <source>
        <dbReference type="PROSITE" id="PS50052"/>
    </source>
</evidence>
<evidence type="ECO:0000256" key="1">
    <source>
        <dbReference type="ARBA" id="ARBA00003531"/>
    </source>
</evidence>
<keyword evidence="10 13" id="KW-0067">ATP-binding</keyword>
<dbReference type="GO" id="GO:0004385">
    <property type="term" value="F:GMP kinase activity"/>
    <property type="evidence" value="ECO:0007669"/>
    <property type="project" value="UniProtKB-UniRule"/>
</dbReference>
<dbReference type="CDD" id="cd00071">
    <property type="entry name" value="GMPK"/>
    <property type="match status" value="1"/>
</dbReference>
<name>A0A1E3GVJ6_9GAMM</name>
<evidence type="ECO:0000256" key="5">
    <source>
        <dbReference type="ARBA" id="ARBA00016296"/>
    </source>
</evidence>
<evidence type="ECO:0000256" key="13">
    <source>
        <dbReference type="HAMAP-Rule" id="MF_00328"/>
    </source>
</evidence>
<keyword evidence="8 13" id="KW-0547">Nucleotide-binding</keyword>
<dbReference type="STRING" id="291169.A9E74_00481"/>
<comment type="catalytic activity">
    <reaction evidence="12 13">
        <text>GMP + ATP = GDP + ADP</text>
        <dbReference type="Rhea" id="RHEA:20780"/>
        <dbReference type="ChEBI" id="CHEBI:30616"/>
        <dbReference type="ChEBI" id="CHEBI:58115"/>
        <dbReference type="ChEBI" id="CHEBI:58189"/>
        <dbReference type="ChEBI" id="CHEBI:456216"/>
        <dbReference type="EC" id="2.7.4.8"/>
    </reaction>
</comment>
<evidence type="ECO:0000313" key="15">
    <source>
        <dbReference type="EMBL" id="ODN67975.1"/>
    </source>
</evidence>
<dbReference type="Pfam" id="PF00625">
    <property type="entry name" value="Guanylate_kin"/>
    <property type="match status" value="1"/>
</dbReference>
<comment type="caution">
    <text evidence="15">The sequence shown here is derived from an EMBL/GenBank/DDBJ whole genome shotgun (WGS) entry which is preliminary data.</text>
</comment>
<dbReference type="Proteomes" id="UP000094379">
    <property type="component" value="Unassembled WGS sequence"/>
</dbReference>
<evidence type="ECO:0000256" key="2">
    <source>
        <dbReference type="ARBA" id="ARBA00004496"/>
    </source>
</evidence>
<organism evidence="15 16">
    <name type="scientific">Methylophaga muralis</name>
    <dbReference type="NCBI Taxonomy" id="291169"/>
    <lineage>
        <taxon>Bacteria</taxon>
        <taxon>Pseudomonadati</taxon>
        <taxon>Pseudomonadota</taxon>
        <taxon>Gammaproteobacteria</taxon>
        <taxon>Thiotrichales</taxon>
        <taxon>Piscirickettsiaceae</taxon>
        <taxon>Methylophaga</taxon>
    </lineage>
</organism>
<dbReference type="EMBL" id="MCRI01000002">
    <property type="protein sequence ID" value="ODN67975.1"/>
    <property type="molecule type" value="Genomic_DNA"/>
</dbReference>
<dbReference type="NCBIfam" id="TIGR03263">
    <property type="entry name" value="guanyl_kin"/>
    <property type="match status" value="1"/>
</dbReference>
<dbReference type="RefSeq" id="WP_069295048.1">
    <property type="nucleotide sequence ID" value="NZ_MCRI01000002.1"/>
</dbReference>
<comment type="function">
    <text evidence="1 13">Essential for recycling GMP and indirectly, cGMP.</text>
</comment>
<dbReference type="InterPro" id="IPR027417">
    <property type="entry name" value="P-loop_NTPase"/>
</dbReference>
<keyword evidence="9 13" id="KW-0418">Kinase</keyword>
<evidence type="ECO:0000256" key="7">
    <source>
        <dbReference type="ARBA" id="ARBA00022679"/>
    </source>
</evidence>
<gene>
    <name evidence="13 15" type="primary">gmk</name>
    <name evidence="15" type="ORF">A9E74_00481</name>
</gene>
<evidence type="ECO:0000313" key="16">
    <source>
        <dbReference type="Proteomes" id="UP000094379"/>
    </source>
</evidence>
<evidence type="ECO:0000256" key="11">
    <source>
        <dbReference type="ARBA" id="ARBA00030128"/>
    </source>
</evidence>
<proteinExistence type="inferred from homology"/>
<evidence type="ECO:0000256" key="9">
    <source>
        <dbReference type="ARBA" id="ARBA00022777"/>
    </source>
</evidence>
<evidence type="ECO:0000256" key="10">
    <source>
        <dbReference type="ARBA" id="ARBA00022840"/>
    </source>
</evidence>
<dbReference type="GO" id="GO:0005829">
    <property type="term" value="C:cytosol"/>
    <property type="evidence" value="ECO:0007669"/>
    <property type="project" value="TreeGrafter"/>
</dbReference>
<dbReference type="InterPro" id="IPR008144">
    <property type="entry name" value="Guanylate_kin-like_dom"/>
</dbReference>
<evidence type="ECO:0000256" key="6">
    <source>
        <dbReference type="ARBA" id="ARBA00022490"/>
    </source>
</evidence>
<evidence type="ECO:0000256" key="4">
    <source>
        <dbReference type="ARBA" id="ARBA00012961"/>
    </source>
</evidence>
<dbReference type="Gene3D" id="3.40.50.300">
    <property type="entry name" value="P-loop containing nucleotide triphosphate hydrolases"/>
    <property type="match status" value="1"/>
</dbReference>
<reference evidence="15 16" key="1">
    <citation type="submission" date="2016-07" db="EMBL/GenBank/DDBJ databases">
        <title>Draft Genome Sequence of Methylophaga muralis Bur 1.</title>
        <authorList>
            <person name="Vasilenko O.V."/>
            <person name="Doronina N.V."/>
            <person name="Shmareva M.N."/>
            <person name="Tarlachkov S.V."/>
            <person name="Mustakhimov I."/>
            <person name="Trotsenko Y.A."/>
        </authorList>
    </citation>
    <scope>NUCLEOTIDE SEQUENCE [LARGE SCALE GENOMIC DNA]</scope>
    <source>
        <strain evidence="15 16">Bur 1</strain>
    </source>
</reference>
<dbReference type="InterPro" id="IPR017665">
    <property type="entry name" value="Guanylate_kinase"/>
</dbReference>
<dbReference type="PROSITE" id="PS50052">
    <property type="entry name" value="GUANYLATE_KINASE_2"/>
    <property type="match status" value="1"/>
</dbReference>
<dbReference type="AlphaFoldDB" id="A0A1E3GVJ6"/>
<comment type="similarity">
    <text evidence="3 13">Belongs to the guanylate kinase family.</text>
</comment>
<dbReference type="EC" id="2.7.4.8" evidence="4 13"/>
<keyword evidence="6 13" id="KW-0963">Cytoplasm</keyword>
<keyword evidence="7 13" id="KW-0808">Transferase</keyword>
<evidence type="ECO:0000256" key="3">
    <source>
        <dbReference type="ARBA" id="ARBA00005790"/>
    </source>
</evidence>
<accession>A0A1E3GVJ6</accession>